<sequence>MILKIKELRGRGRRLRDVDAALNAEGFYLPWDAKKVNAFFRYSKKGKNTVIWRDKEGNVVSIIFMMENLKDDIYDSTMSVYEADFFTIDVVSRSIKKFLHDKTDDPL</sequence>
<comment type="caution">
    <text evidence="1">The sequence shown here is derived from an EMBL/GenBank/DDBJ whole genome shotgun (WGS) entry which is preliminary data.</text>
</comment>
<proteinExistence type="predicted"/>
<evidence type="ECO:0000313" key="1">
    <source>
        <dbReference type="EMBL" id="MBC3803026.1"/>
    </source>
</evidence>
<keyword evidence="2" id="KW-1185">Reference proteome</keyword>
<name>A0ABR6WS11_9FIRM</name>
<evidence type="ECO:0000313" key="2">
    <source>
        <dbReference type="Proteomes" id="UP000603234"/>
    </source>
</evidence>
<dbReference type="EMBL" id="WJBC01000001">
    <property type="protein sequence ID" value="MBC3803026.1"/>
    <property type="molecule type" value="Genomic_DNA"/>
</dbReference>
<protein>
    <submittedName>
        <fullName evidence="1">Uncharacterized protein</fullName>
    </submittedName>
</protein>
<gene>
    <name evidence="1" type="ORF">GH808_01030</name>
</gene>
<dbReference type="RefSeq" id="WP_186840944.1">
    <property type="nucleotide sequence ID" value="NZ_WJBC01000001.1"/>
</dbReference>
<accession>A0ABR6WS11</accession>
<reference evidence="1 2" key="1">
    <citation type="journal article" date="2020" name="mSystems">
        <title>Defining Genomic and Predicted Metabolic Features of the Acetobacterium Genus.</title>
        <authorList>
            <person name="Ross D.E."/>
            <person name="Marshall C.W."/>
            <person name="Gulliver D."/>
            <person name="May H.D."/>
            <person name="Norman R.S."/>
        </authorList>
    </citation>
    <scope>NUCLEOTIDE SEQUENCE [LARGE SCALE GENOMIC DNA]</scope>
    <source>
        <strain evidence="1 2">DSM 8238</strain>
    </source>
</reference>
<organism evidence="1 2">
    <name type="scientific">Acetobacterium fimetarium</name>
    <dbReference type="NCBI Taxonomy" id="52691"/>
    <lineage>
        <taxon>Bacteria</taxon>
        <taxon>Bacillati</taxon>
        <taxon>Bacillota</taxon>
        <taxon>Clostridia</taxon>
        <taxon>Eubacteriales</taxon>
        <taxon>Eubacteriaceae</taxon>
        <taxon>Acetobacterium</taxon>
    </lineage>
</organism>
<dbReference type="Proteomes" id="UP000603234">
    <property type="component" value="Unassembled WGS sequence"/>
</dbReference>